<organism evidence="1 2">
    <name type="scientific">Lyngbya aestuarii BL J</name>
    <dbReference type="NCBI Taxonomy" id="1348334"/>
    <lineage>
        <taxon>Bacteria</taxon>
        <taxon>Bacillati</taxon>
        <taxon>Cyanobacteriota</taxon>
        <taxon>Cyanophyceae</taxon>
        <taxon>Oscillatoriophycideae</taxon>
        <taxon>Oscillatoriales</taxon>
        <taxon>Microcoleaceae</taxon>
        <taxon>Lyngbya</taxon>
    </lineage>
</organism>
<keyword evidence="2" id="KW-1185">Reference proteome</keyword>
<dbReference type="AlphaFoldDB" id="U7QBU2"/>
<dbReference type="Proteomes" id="UP000017127">
    <property type="component" value="Unassembled WGS sequence"/>
</dbReference>
<accession>U7QBU2</accession>
<evidence type="ECO:0000313" key="2">
    <source>
        <dbReference type="Proteomes" id="UP000017127"/>
    </source>
</evidence>
<protein>
    <submittedName>
        <fullName evidence="1">Uncharacterized protein</fullName>
    </submittedName>
</protein>
<evidence type="ECO:0000313" key="1">
    <source>
        <dbReference type="EMBL" id="ERT04672.1"/>
    </source>
</evidence>
<sequence>MVLRTARLIDETRYPLYPRGVNWGDDLKWIDWVGVNQTGVNNFLIIKISIPIRLESLLDELKNDFDD</sequence>
<comment type="caution">
    <text evidence="1">The sequence shown here is derived from an EMBL/GenBank/DDBJ whole genome shotgun (WGS) entry which is preliminary data.</text>
</comment>
<name>U7QBU2_9CYAN</name>
<dbReference type="EMBL" id="AUZM01000085">
    <property type="protein sequence ID" value="ERT04672.1"/>
    <property type="molecule type" value="Genomic_DNA"/>
</dbReference>
<proteinExistence type="predicted"/>
<gene>
    <name evidence="1" type="ORF">M595_5368</name>
</gene>
<reference evidence="1 2" key="1">
    <citation type="journal article" date="2013" name="Front. Microbiol.">
        <title>Comparative genomic analyses of the cyanobacterium, Lyngbya aestuarii BL J, a powerful hydrogen producer.</title>
        <authorList>
            <person name="Kothari A."/>
            <person name="Vaughn M."/>
            <person name="Garcia-Pichel F."/>
        </authorList>
    </citation>
    <scope>NUCLEOTIDE SEQUENCE [LARGE SCALE GENOMIC DNA]</scope>
    <source>
        <strain evidence="1 2">BL J</strain>
    </source>
</reference>